<name>A0A2V1GXS5_9GAMM</name>
<keyword evidence="2" id="KW-1185">Reference proteome</keyword>
<proteinExistence type="predicted"/>
<gene>
    <name evidence="1" type="ORF">DC094_02410</name>
</gene>
<dbReference type="AlphaFoldDB" id="A0A2V1GXS5"/>
<reference evidence="1 2" key="1">
    <citation type="submission" date="2018-04" db="EMBL/GenBank/DDBJ databases">
        <title>Thalassorhabdus spongiae gen. nov., sp. nov., isolated from a marine sponge in South-West Iceland.</title>
        <authorList>
            <person name="Knobloch S."/>
            <person name="Daussin A."/>
            <person name="Johannsson R."/>
            <person name="Marteinsson V.T."/>
        </authorList>
    </citation>
    <scope>NUCLEOTIDE SEQUENCE [LARGE SCALE GENOMIC DNA]</scope>
    <source>
        <strain evidence="1 2">Hp12</strain>
    </source>
</reference>
<evidence type="ECO:0000313" key="2">
    <source>
        <dbReference type="Proteomes" id="UP000244906"/>
    </source>
</evidence>
<protein>
    <submittedName>
        <fullName evidence="1">Uncharacterized protein</fullName>
    </submittedName>
</protein>
<dbReference type="EMBL" id="QDDL01000001">
    <property type="protein sequence ID" value="PVZ71894.1"/>
    <property type="molecule type" value="Genomic_DNA"/>
</dbReference>
<accession>A0A2V1GXS5</accession>
<comment type="caution">
    <text evidence="1">The sequence shown here is derived from an EMBL/GenBank/DDBJ whole genome shotgun (WGS) entry which is preliminary data.</text>
</comment>
<evidence type="ECO:0000313" key="1">
    <source>
        <dbReference type="EMBL" id="PVZ71894.1"/>
    </source>
</evidence>
<sequence length="59" mass="6822">MLQKLKAALNARLEELLSLLVDIVKCQMALRDRHGWWKFREIKGSFLVLSNLLGIELSI</sequence>
<organism evidence="1 2">
    <name type="scientific">Pelagibaculum spongiae</name>
    <dbReference type="NCBI Taxonomy" id="2080658"/>
    <lineage>
        <taxon>Bacteria</taxon>
        <taxon>Pseudomonadati</taxon>
        <taxon>Pseudomonadota</taxon>
        <taxon>Gammaproteobacteria</taxon>
        <taxon>Oceanospirillales</taxon>
        <taxon>Pelagibaculum</taxon>
    </lineage>
</organism>
<dbReference type="Proteomes" id="UP000244906">
    <property type="component" value="Unassembled WGS sequence"/>
</dbReference>